<proteinExistence type="predicted"/>
<comment type="caution">
    <text evidence="2">The sequence shown here is derived from an EMBL/GenBank/DDBJ whole genome shotgun (WGS) entry which is preliminary data.</text>
</comment>
<accession>A0ABW8UQ05</accession>
<evidence type="ECO:0000259" key="1">
    <source>
        <dbReference type="Pfam" id="PF04101"/>
    </source>
</evidence>
<keyword evidence="3" id="KW-1185">Reference proteome</keyword>
<dbReference type="Pfam" id="PF04101">
    <property type="entry name" value="Glyco_tran_28_C"/>
    <property type="match status" value="1"/>
</dbReference>
<dbReference type="PANTHER" id="PTHR21015:SF28">
    <property type="entry name" value="SLL1722 PROTEIN"/>
    <property type="match status" value="1"/>
</dbReference>
<organism evidence="2 3">
    <name type="scientific">Tateyamaria armeniaca</name>
    <dbReference type="NCBI Taxonomy" id="2518930"/>
    <lineage>
        <taxon>Bacteria</taxon>
        <taxon>Pseudomonadati</taxon>
        <taxon>Pseudomonadota</taxon>
        <taxon>Alphaproteobacteria</taxon>
        <taxon>Rhodobacterales</taxon>
        <taxon>Roseobacteraceae</taxon>
        <taxon>Tateyamaria</taxon>
    </lineage>
</organism>
<dbReference type="Proteomes" id="UP001627408">
    <property type="component" value="Unassembled WGS sequence"/>
</dbReference>
<evidence type="ECO:0000313" key="3">
    <source>
        <dbReference type="Proteomes" id="UP001627408"/>
    </source>
</evidence>
<dbReference type="EMBL" id="JBHDIY010000002">
    <property type="protein sequence ID" value="MFL4468824.1"/>
    <property type="molecule type" value="Genomic_DNA"/>
</dbReference>
<reference evidence="2 3" key="1">
    <citation type="submission" date="2024-08" db="EMBL/GenBank/DDBJ databases">
        <title>Tateyamaria sp. nov., isolated from marine algae.</title>
        <authorList>
            <person name="Choi B.J."/>
            <person name="Kim J.M."/>
            <person name="Lee J.K."/>
            <person name="Choi D.G."/>
            <person name="Bayburt H."/>
            <person name="Baek J.H."/>
            <person name="Han D.M."/>
            <person name="Jeon C.O."/>
        </authorList>
    </citation>
    <scope>NUCLEOTIDE SEQUENCE [LARGE SCALE GENOMIC DNA]</scope>
    <source>
        <strain evidence="2 3">KMU-156</strain>
    </source>
</reference>
<protein>
    <submittedName>
        <fullName evidence="2">Glycosyltransferase family protein</fullName>
    </submittedName>
</protein>
<dbReference type="SUPFAM" id="SSF53756">
    <property type="entry name" value="UDP-Glycosyltransferase/glycogen phosphorylase"/>
    <property type="match status" value="1"/>
</dbReference>
<dbReference type="RefSeq" id="WP_407590566.1">
    <property type="nucleotide sequence ID" value="NZ_JBHDIY010000002.1"/>
</dbReference>
<evidence type="ECO:0000313" key="2">
    <source>
        <dbReference type="EMBL" id="MFL4468824.1"/>
    </source>
</evidence>
<sequence length="378" mass="40504">MKVMIVVTHLLGTGHLARALTFGRAFRDAGDQVLVVSGGTRVPHFDSTGLTLVQLPPVRSDGTDFTTLLQDGPDIAGPDHMQARADQLIKTLTDFVPDVLITELFPFGRRILRDEFRTLLEAATGMGNPPLILGSVRDILAPPGKPAKAAFAEDMVGRFYDGVLVHSDPDVVALESSWPVSEVMGHALHYTGFVAPAPPAYDPRPNHTILVSAGGGSVGDRMFDAALDAAYLMPQVHWLFLVGGPSARRDKLISKAPLHVGVERPRPDFRKLLQGAVASVSMCGYNTALDVMQTGVPAVFVPFDDEGEVEQGLRADALSAQDGIEVLRQDALSGPALVMALDDVQGQRARPPRTIGMDGAARTVDITRALRTRQTDGL</sequence>
<dbReference type="Gene3D" id="3.40.50.2000">
    <property type="entry name" value="Glycogen Phosphorylase B"/>
    <property type="match status" value="2"/>
</dbReference>
<dbReference type="InterPro" id="IPR007235">
    <property type="entry name" value="Glyco_trans_28_C"/>
</dbReference>
<feature type="domain" description="Glycosyl transferase family 28 C-terminal" evidence="1">
    <location>
        <begin position="272"/>
        <end position="350"/>
    </location>
</feature>
<dbReference type="PANTHER" id="PTHR21015">
    <property type="entry name" value="UDP-N-ACETYLGLUCOSAMINE--N-ACETYLMURAMYL-(PENTAPEPTIDE) PYROPHOSPHORYL-UNDECAPRENOL N-ACETYLGLUCOSAMINE TRANSFERASE 1"/>
    <property type="match status" value="1"/>
</dbReference>
<name>A0ABW8UQ05_9RHOB</name>
<gene>
    <name evidence="2" type="ORF">ACERZ8_02655</name>
</gene>